<dbReference type="Pfam" id="PF01144">
    <property type="entry name" value="CoA_trans"/>
    <property type="match status" value="2"/>
</dbReference>
<dbReference type="Proteomes" id="UP000054544">
    <property type="component" value="Unassembled WGS sequence"/>
</dbReference>
<gene>
    <name evidence="2" type="ORF">H634G_00549</name>
</gene>
<dbReference type="PROSITE" id="PS01274">
    <property type="entry name" value="COA_TRANSF_2"/>
    <property type="match status" value="1"/>
</dbReference>
<dbReference type="InterPro" id="IPR012792">
    <property type="entry name" value="3-oxoacid_CoA-transf_A"/>
</dbReference>
<dbReference type="InterPro" id="IPR037171">
    <property type="entry name" value="NagB/RpiA_transferase-like"/>
</dbReference>
<dbReference type="GO" id="GO:0008260">
    <property type="term" value="F:succinyl-CoA:3-oxo-acid CoA-transferase activity"/>
    <property type="evidence" value="ECO:0007669"/>
    <property type="project" value="TreeGrafter"/>
</dbReference>
<dbReference type="InterPro" id="IPR012791">
    <property type="entry name" value="3-oxoacid_CoA-transf_B"/>
</dbReference>
<sequence>MPSAALRMATLRAFARHGCNPSPALTRSFSVSLRRAEINKVFPSASAALKDMKPNSTLLCGGFGLCGVPDTLIDEILQKPDITGLTAVSNNAGTDNSGLGKLLKTKQVKKMVASYIGENKTFETMYLTGEVELELTPQGTLAERCAAGGKGIPAFYTPAAFGTVVQTGDLPLKNKADGTPDEYSYPKDVKVFNGKSYLLEHAIDGDYAFVKAYKADKLGNCQFRLAAHNFNGAMGRNAKMTIVEAEHIVEPGEIPPEAVHLPGIYVKRVIQSTSEKNIEKFTFAKDESDADAKAALGTGDTAAKRERIVKRAAKEFKNGMYANLGIGMPMLAPGFVGPEVEVQLQSENGILGLGPYPKKGDEDADLINAGKETVTLNRGAAVFGSEESFGMIRSGRINLTILGAMQVSGTGDLANWMLPGKVKGFGGAMDLVSNPSKTKVVVTMEHTDKKGNPKIVKQCAFPLTGRACVSRIITELGVFDVDFAHGLNLVEIADGVTVEEIKSKTEAPFTVSKDLKPMLGVCLHAWKLFSKILVADDEDKTLGLYRFRQHICHPQEELKIYTQPLMSPSTDFIAHLVISGGCQFSTHELLCLAGMKSLGVLELIQPADEVRASFPEVSDRLIRGWAEMENPFPLLRVLRIWRDQDATQESLRWVTKFPSLALYDVMASRDDWPDPSGSALEHGWEMAGSASGMEDSLLRYLMLFAPLEQIRSSRLRDLARRVDADLSSLCGDSRCAVKFVTDRQAPPLLDYLTDTANAYLPTWDIEASSRDVGSCHGIAFEAWAFWLYAFIGQLGGDEDLRSCGVQSDTQAVVGPFILPSKPFASLFLGHNGRGGITDIPSYVSRGLFATKRMTFTRPPNLQGRDEPPVPQKISRKTANLAWDDQVEHSLRSKKRQRLDDILQSLSK</sequence>
<keyword evidence="1 2" id="KW-0808">Transferase</keyword>
<dbReference type="AlphaFoldDB" id="A0A0D9PDP9"/>
<evidence type="ECO:0000256" key="1">
    <source>
        <dbReference type="ARBA" id="ARBA00022679"/>
    </source>
</evidence>
<dbReference type="OrthoDB" id="1933379at2759"/>
<dbReference type="InterPro" id="IPR004164">
    <property type="entry name" value="CoA_transf_AS"/>
</dbReference>
<organism evidence="2 3">
    <name type="scientific">Metarhizium anisopliae BRIP 53293</name>
    <dbReference type="NCBI Taxonomy" id="1291518"/>
    <lineage>
        <taxon>Eukaryota</taxon>
        <taxon>Fungi</taxon>
        <taxon>Dikarya</taxon>
        <taxon>Ascomycota</taxon>
        <taxon>Pezizomycotina</taxon>
        <taxon>Sordariomycetes</taxon>
        <taxon>Hypocreomycetidae</taxon>
        <taxon>Hypocreales</taxon>
        <taxon>Clavicipitaceae</taxon>
        <taxon>Metarhizium</taxon>
    </lineage>
</organism>
<protein>
    <submittedName>
        <fullName evidence="2">Succinyl-CoA:3-ketoacid-coenzyme A transferase</fullName>
    </submittedName>
</protein>
<name>A0A0D9PDP9_METAN</name>
<dbReference type="STRING" id="1291518.A0A0D9PDP9"/>
<dbReference type="PANTHER" id="PTHR13707">
    <property type="entry name" value="KETOACID-COENZYME A TRANSFERASE"/>
    <property type="match status" value="1"/>
</dbReference>
<dbReference type="NCBIfam" id="TIGR02429">
    <property type="entry name" value="pcaI_scoA_fam"/>
    <property type="match status" value="1"/>
</dbReference>
<proteinExistence type="predicted"/>
<keyword evidence="3" id="KW-1185">Reference proteome</keyword>
<reference evidence="3" key="1">
    <citation type="journal article" date="2014" name="BMC Genomics">
        <title>The genome sequence of the biocontrol fungus Metarhizium anisopliae and comparative genomics of Metarhizium species.</title>
        <authorList>
            <person name="Pattemore J.A."/>
            <person name="Hane J.K."/>
            <person name="Williams A.H."/>
            <person name="Wilson B.A."/>
            <person name="Stodart B.J."/>
            <person name="Ash G.J."/>
        </authorList>
    </citation>
    <scope>NUCLEOTIDE SEQUENCE [LARGE SCALE GENOMIC DNA]</scope>
    <source>
        <strain evidence="3">BRIP 53293</strain>
    </source>
</reference>
<dbReference type="Gene3D" id="3.40.1080.10">
    <property type="entry name" value="Glutaconate Coenzyme A-transferase"/>
    <property type="match status" value="2"/>
</dbReference>
<accession>A0A0D9PDP9</accession>
<evidence type="ECO:0000313" key="2">
    <source>
        <dbReference type="EMBL" id="KJK84186.1"/>
    </source>
</evidence>
<evidence type="ECO:0000313" key="3">
    <source>
        <dbReference type="Proteomes" id="UP000054544"/>
    </source>
</evidence>
<dbReference type="SUPFAM" id="SSF100950">
    <property type="entry name" value="NagB/RpiA/CoA transferase-like"/>
    <property type="match status" value="2"/>
</dbReference>
<dbReference type="PANTHER" id="PTHR13707:SF23">
    <property type="entry name" value="SUCCINYL-COA:3-KETOACID-COENZYME A TRANSFERASE"/>
    <property type="match status" value="1"/>
</dbReference>
<dbReference type="InterPro" id="IPR004165">
    <property type="entry name" value="CoA_trans_fam_I"/>
</dbReference>
<dbReference type="SMART" id="SM00882">
    <property type="entry name" value="CoA_trans"/>
    <property type="match status" value="2"/>
</dbReference>
<dbReference type="NCBIfam" id="TIGR02428">
    <property type="entry name" value="pcaJ_scoB_fam"/>
    <property type="match status" value="1"/>
</dbReference>
<dbReference type="EMBL" id="KE384719">
    <property type="protein sequence ID" value="KJK84186.1"/>
    <property type="molecule type" value="Genomic_DNA"/>
</dbReference>